<dbReference type="SMART" id="SM00355">
    <property type="entry name" value="ZnF_C2H2"/>
    <property type="match status" value="2"/>
</dbReference>
<keyword evidence="1" id="KW-0863">Zinc-finger</keyword>
<dbReference type="InterPro" id="IPR013087">
    <property type="entry name" value="Znf_C2H2_type"/>
</dbReference>
<comment type="caution">
    <text evidence="4">The sequence shown here is derived from an EMBL/GenBank/DDBJ whole genome shotgun (WGS) entry which is preliminary data.</text>
</comment>
<evidence type="ECO:0000256" key="2">
    <source>
        <dbReference type="SAM" id="MobiDB-lite"/>
    </source>
</evidence>
<sequence>MPVIECSACLRNFENEDTYRSHLQYHEHRATELLQELQECLHHISAQPRLINAHSSPTSRSSPTSQPISGTHSWVCPHPDCAGKLKKASFKRRKDLVRHVEAHQECEEECVFCGTEILRVRKYFTHYDICSIRLEQRRTGIMSEEKDKEMRDKRRVLHEATDLWLEKMLRPAAPNKVTRRKRKVAANAVELRITSNDAAHAHGHSRLSPDHGPPRLDANIIQTDMTYLNDSRATELEANVDGNTMMTISTFSSMNNLLQEMDVGRMATLPAFDLSTIPDSSLLPRAPVVTSYTMDEPYHINSGYQLTGSGVNHLANGAESDPYLPLGNHPSAGPEFQT</sequence>
<name>A0A9P8VZ11_9HYPO</name>
<gene>
    <name evidence="4" type="ORF">B0T10DRAFT_463635</name>
</gene>
<dbReference type="Proteomes" id="UP000777438">
    <property type="component" value="Unassembled WGS sequence"/>
</dbReference>
<dbReference type="OrthoDB" id="5097609at2759"/>
<keyword evidence="1" id="KW-0862">Zinc</keyword>
<feature type="domain" description="C2H2-type" evidence="3">
    <location>
        <begin position="4"/>
        <end position="31"/>
    </location>
</feature>
<evidence type="ECO:0000313" key="4">
    <source>
        <dbReference type="EMBL" id="KAH6881132.1"/>
    </source>
</evidence>
<proteinExistence type="predicted"/>
<keyword evidence="5" id="KW-1185">Reference proteome</keyword>
<dbReference type="AlphaFoldDB" id="A0A9P8VZ11"/>
<feature type="region of interest" description="Disordered" evidence="2">
    <location>
        <begin position="52"/>
        <end position="71"/>
    </location>
</feature>
<keyword evidence="1" id="KW-0479">Metal-binding</keyword>
<feature type="compositionally biased region" description="Low complexity" evidence="2">
    <location>
        <begin position="55"/>
        <end position="69"/>
    </location>
</feature>
<evidence type="ECO:0000313" key="5">
    <source>
        <dbReference type="Proteomes" id="UP000777438"/>
    </source>
</evidence>
<accession>A0A9P8VZ11</accession>
<dbReference type="PROSITE" id="PS50157">
    <property type="entry name" value="ZINC_FINGER_C2H2_2"/>
    <property type="match status" value="1"/>
</dbReference>
<reference evidence="4 5" key="1">
    <citation type="journal article" date="2021" name="Nat. Commun.">
        <title>Genetic determinants of endophytism in the Arabidopsis root mycobiome.</title>
        <authorList>
            <person name="Mesny F."/>
            <person name="Miyauchi S."/>
            <person name="Thiergart T."/>
            <person name="Pickel B."/>
            <person name="Atanasova L."/>
            <person name="Karlsson M."/>
            <person name="Huettel B."/>
            <person name="Barry K.W."/>
            <person name="Haridas S."/>
            <person name="Chen C."/>
            <person name="Bauer D."/>
            <person name="Andreopoulos W."/>
            <person name="Pangilinan J."/>
            <person name="LaButti K."/>
            <person name="Riley R."/>
            <person name="Lipzen A."/>
            <person name="Clum A."/>
            <person name="Drula E."/>
            <person name="Henrissat B."/>
            <person name="Kohler A."/>
            <person name="Grigoriev I.V."/>
            <person name="Martin F.M."/>
            <person name="Hacquard S."/>
        </authorList>
    </citation>
    <scope>NUCLEOTIDE SEQUENCE [LARGE SCALE GENOMIC DNA]</scope>
    <source>
        <strain evidence="4 5">MPI-CAGE-CH-0241</strain>
    </source>
</reference>
<dbReference type="EMBL" id="JAGPYM010000024">
    <property type="protein sequence ID" value="KAH6881132.1"/>
    <property type="molecule type" value="Genomic_DNA"/>
</dbReference>
<evidence type="ECO:0000256" key="1">
    <source>
        <dbReference type="PROSITE-ProRule" id="PRU00042"/>
    </source>
</evidence>
<organism evidence="4 5">
    <name type="scientific">Thelonectria olida</name>
    <dbReference type="NCBI Taxonomy" id="1576542"/>
    <lineage>
        <taxon>Eukaryota</taxon>
        <taxon>Fungi</taxon>
        <taxon>Dikarya</taxon>
        <taxon>Ascomycota</taxon>
        <taxon>Pezizomycotina</taxon>
        <taxon>Sordariomycetes</taxon>
        <taxon>Hypocreomycetidae</taxon>
        <taxon>Hypocreales</taxon>
        <taxon>Nectriaceae</taxon>
        <taxon>Thelonectria</taxon>
    </lineage>
</organism>
<protein>
    <recommendedName>
        <fullName evidence="3">C2H2-type domain-containing protein</fullName>
    </recommendedName>
</protein>
<evidence type="ECO:0000259" key="3">
    <source>
        <dbReference type="PROSITE" id="PS50157"/>
    </source>
</evidence>
<dbReference type="PROSITE" id="PS00028">
    <property type="entry name" value="ZINC_FINGER_C2H2_1"/>
    <property type="match status" value="1"/>
</dbReference>
<dbReference type="GO" id="GO:0008270">
    <property type="term" value="F:zinc ion binding"/>
    <property type="evidence" value="ECO:0007669"/>
    <property type="project" value="UniProtKB-KW"/>
</dbReference>